<feature type="region of interest" description="Disordered" evidence="1">
    <location>
        <begin position="1"/>
        <end position="33"/>
    </location>
</feature>
<accession>A0A4Y2BSY4</accession>
<dbReference type="Proteomes" id="UP000499080">
    <property type="component" value="Unassembled WGS sequence"/>
</dbReference>
<protein>
    <submittedName>
        <fullName evidence="2">Uncharacterized protein</fullName>
    </submittedName>
</protein>
<comment type="caution">
    <text evidence="2">The sequence shown here is derived from an EMBL/GenBank/DDBJ whole genome shotgun (WGS) entry which is preliminary data.</text>
</comment>
<organism evidence="2 3">
    <name type="scientific">Araneus ventricosus</name>
    <name type="common">Orbweaver spider</name>
    <name type="synonym">Epeira ventricosa</name>
    <dbReference type="NCBI Taxonomy" id="182803"/>
    <lineage>
        <taxon>Eukaryota</taxon>
        <taxon>Metazoa</taxon>
        <taxon>Ecdysozoa</taxon>
        <taxon>Arthropoda</taxon>
        <taxon>Chelicerata</taxon>
        <taxon>Arachnida</taxon>
        <taxon>Araneae</taxon>
        <taxon>Araneomorphae</taxon>
        <taxon>Entelegynae</taxon>
        <taxon>Araneoidea</taxon>
        <taxon>Araneidae</taxon>
        <taxon>Araneus</taxon>
    </lineage>
</organism>
<dbReference type="EMBL" id="BGPR01000101">
    <property type="protein sequence ID" value="GBL94274.1"/>
    <property type="molecule type" value="Genomic_DNA"/>
</dbReference>
<reference evidence="2 3" key="1">
    <citation type="journal article" date="2019" name="Sci. Rep.">
        <title>Orb-weaving spider Araneus ventricosus genome elucidates the spidroin gene catalogue.</title>
        <authorList>
            <person name="Kono N."/>
            <person name="Nakamura H."/>
            <person name="Ohtoshi R."/>
            <person name="Moran D.A.P."/>
            <person name="Shinohara A."/>
            <person name="Yoshida Y."/>
            <person name="Fujiwara M."/>
            <person name="Mori M."/>
            <person name="Tomita M."/>
            <person name="Arakawa K."/>
        </authorList>
    </citation>
    <scope>NUCLEOTIDE SEQUENCE [LARGE SCALE GENOMIC DNA]</scope>
</reference>
<sequence length="99" mass="11512">MKQRSILTQQKSESVPSDFSPNALSEEDKTKERKQESVFAYIYYCFRGKYQPDGETLKESPYTFHIQSTVSLNSSAIIIKGTLRPFPRQGKKKFKYHVL</sequence>
<evidence type="ECO:0000256" key="1">
    <source>
        <dbReference type="SAM" id="MobiDB-lite"/>
    </source>
</evidence>
<feature type="compositionally biased region" description="Polar residues" evidence="1">
    <location>
        <begin position="1"/>
        <end position="23"/>
    </location>
</feature>
<name>A0A4Y2BSY4_ARAVE</name>
<evidence type="ECO:0000313" key="2">
    <source>
        <dbReference type="EMBL" id="GBL94274.1"/>
    </source>
</evidence>
<keyword evidence="3" id="KW-1185">Reference proteome</keyword>
<gene>
    <name evidence="2" type="ORF">AVEN_16798_1</name>
</gene>
<evidence type="ECO:0000313" key="3">
    <source>
        <dbReference type="Proteomes" id="UP000499080"/>
    </source>
</evidence>
<proteinExistence type="predicted"/>
<dbReference type="AlphaFoldDB" id="A0A4Y2BSY4"/>